<dbReference type="Pfam" id="PF18378">
    <property type="entry name" value="Nup188_C"/>
    <property type="match status" value="1"/>
</dbReference>
<evidence type="ECO:0000256" key="7">
    <source>
        <dbReference type="ARBA" id="ARBA00023242"/>
    </source>
</evidence>
<evidence type="ECO:0000256" key="3">
    <source>
        <dbReference type="ARBA" id="ARBA00022816"/>
    </source>
</evidence>
<dbReference type="GO" id="GO:0051028">
    <property type="term" value="P:mRNA transport"/>
    <property type="evidence" value="ECO:0007669"/>
    <property type="project" value="UniProtKB-KW"/>
</dbReference>
<sequence>MTPIQPQNQADPPLDLTKCFKGEQQLLSWEAAYAALCDPESASKSAPLRAFLTAESSVEILSKPWKPFTPASQSERNKFDTATAPIHVTPNGDYSIEDIKADSLWLSQQAQISEYSALRLAMLEWQARPAAQLLSGLTEEEALSVQEAAGISNLGASTFVTNSSIIGAPSSLSLQSGSQFDSPEQRKLRLISIFHSTRVSILRVSQLLICWSAAKDLRPQYGDTYRVCEDWLEELGRTIAEKQRSKSPTQQEPEFLDQCIQNMKTILAGMDDGYTWDVPESVQEAAEEEWRTSQATEAVHTLHIALVHADLFTQKFVHADTIHEWFITLANRNFFLDFQLPLPSQQHIVQLLHLLASLVSLAILKVHIVIEDLSSGNFTAWDPSSYVLNGSLIETITNVFGFAKQFGPSPATPAAFAWSIITWKLTGEASAIEQERDQQLLNDTGSRDSAHPHTALEEAVQFLARCESNDFFDKKIPSQDLAETCASFGILELITQLVSLGMSAYGTRVDRISRDRLRLLHLQVISAGLSSGIVTYSTELIFAAHAILAGNRTFWAWVDSDTDLQADPVVSMFLQDDAVLRPALLGESQLRYPYETIPLLKFSSALTRGEKSAHDGIPSVANNLVNTATLMQRLPKDFVDYRLIREEENANYIALSVGLPQFISGTTSNFRATQRRLITSNASANSQDPMVIPAETEGNIADDRAQPYVAVWHYPHSALEYLVRLLSTFMVGSNRVEYASQEATSLENATEIIGFFADLLYSSIRASKELDDGGACSSELLEALDIGVNRSQDTVSTVLGIFEQELLQQCQQPGREGSLELLVNCTHFIHALVVVAPNRIWPWLSRSRLLETDGNGGSLASILIGTEMVIGSYNFLIGCIRLFQSLVEDAVDRSVIRKATGKTVTRFGAAPASGSGTSEKIMSNILLVFGKTLASIYESSLSWKYSRIEDRLEINIGISNAFTSILEYAYGVDDAPKLSSKLTGLIAPIAEYITELFLSKSENDLPTNPILASLLSGTDVDRSSILTSTTDLWNNQTRTALLFSDILVRVGILLNRPWTHLEQQLFKATPLLARLYASNDIYKSPVVRLLESLVRGAVRSVQPVPEKQRNGEKKDSKIEPPSLLGHLGPKTAKNFLSILSDLDKPLKIIDIQTNVWNLLSAVVSCKQQWFALYLLTGTTPRESIRNKSTAGPGPSKNKALLTYALDALSDLGLGEPNRPMPLYTAMLEFVSSAQNSWSWAMSDLRQHKFIQELLAFLKWLSNQPREVKAEADVVKRSYENKFAALAAEILAMHLHSARQIGNTAPLKEIVPSLIYLENSALELPSYNASLHANLKRNIEDKFRGISLANFKRTILSPIQFGRGYFYDIGLADKLLGFDVNWKGRRAGQGYSAEVVRANINLGLVESQVQLLQSWKLLAVELSNVLSRDERLVATLINVVRDCMVANAESTLPEALFGQLMILRADLAFVLLQKMVSVKVKAEETRRLLPAIWKTIRVSTPDFDTIFSGDQVEYYRSLLKILYLSLHFHLPDPSASVENQSFRQSFRASLPDKTMALTEPISNNLLEILSNVVAKGFRSLATQLHSEPESVFPADFALITAILQIILSIPEMANWHAQAALLFSNSNTIRYATSLFSWSDRLTISNNGVDDPIYGELSLLFILSLSSMQVLAETMAVEGILSQLNTANLMNFYRRPGGVSPFDTPSRLFSIWTKGILPLCLNLLDSVGPPIAGEISAFLNQFPEQLKRASNSLNSRTANKITLLIASEAHSLALIADILESNRAQGPRLGIQAGDIPVLDWDKENIKEDIEGWMARKGALRERIVVADESEAVLFNKKLQGDGAENMLEERVLRELDAAGDCLALGPQKFGSVGFC</sequence>
<proteinExistence type="predicted"/>
<keyword evidence="2" id="KW-0813">Transport</keyword>
<accession>A0A6A6E5E1</accession>
<dbReference type="InterPro" id="IPR048883">
    <property type="entry name" value="Nup188_N-subdom_III"/>
</dbReference>
<dbReference type="InterPro" id="IPR041634">
    <property type="entry name" value="Nup188_C"/>
</dbReference>
<dbReference type="PANTHER" id="PTHR31431">
    <property type="entry name" value="NUCLEOPORIN NUP188 HOMOLOG"/>
    <property type="match status" value="1"/>
</dbReference>
<feature type="domain" description="Nuclear pore protein Nup188 C-terminal" evidence="9">
    <location>
        <begin position="1487"/>
        <end position="1862"/>
    </location>
</feature>
<dbReference type="EMBL" id="ML994632">
    <property type="protein sequence ID" value="KAF2185728.1"/>
    <property type="molecule type" value="Genomic_DNA"/>
</dbReference>
<evidence type="ECO:0000259" key="10">
    <source>
        <dbReference type="Pfam" id="PF21093"/>
    </source>
</evidence>
<keyword evidence="6" id="KW-0906">Nuclear pore complex</keyword>
<keyword evidence="7" id="KW-0539">Nucleus</keyword>
<keyword evidence="12" id="KW-1185">Reference proteome</keyword>
<feature type="region of interest" description="Disordered" evidence="8">
    <location>
        <begin position="1102"/>
        <end position="1125"/>
    </location>
</feature>
<feature type="compositionally biased region" description="Basic and acidic residues" evidence="8">
    <location>
        <begin position="1106"/>
        <end position="1118"/>
    </location>
</feature>
<reference evidence="11" key="1">
    <citation type="journal article" date="2020" name="Stud. Mycol.">
        <title>101 Dothideomycetes genomes: a test case for predicting lifestyles and emergence of pathogens.</title>
        <authorList>
            <person name="Haridas S."/>
            <person name="Albert R."/>
            <person name="Binder M."/>
            <person name="Bloem J."/>
            <person name="Labutti K."/>
            <person name="Salamov A."/>
            <person name="Andreopoulos B."/>
            <person name="Baker S."/>
            <person name="Barry K."/>
            <person name="Bills G."/>
            <person name="Bluhm B."/>
            <person name="Cannon C."/>
            <person name="Castanera R."/>
            <person name="Culley D."/>
            <person name="Daum C."/>
            <person name="Ezra D."/>
            <person name="Gonzalez J."/>
            <person name="Henrissat B."/>
            <person name="Kuo A."/>
            <person name="Liang C."/>
            <person name="Lipzen A."/>
            <person name="Lutzoni F."/>
            <person name="Magnuson J."/>
            <person name="Mondo S."/>
            <person name="Nolan M."/>
            <person name="Ohm R."/>
            <person name="Pangilinan J."/>
            <person name="Park H.-J."/>
            <person name="Ramirez L."/>
            <person name="Alfaro M."/>
            <person name="Sun H."/>
            <person name="Tritt A."/>
            <person name="Yoshinaga Y."/>
            <person name="Zwiers L.-H."/>
            <person name="Turgeon B."/>
            <person name="Goodwin S."/>
            <person name="Spatafora J."/>
            <person name="Crous P."/>
            <person name="Grigoriev I."/>
        </authorList>
    </citation>
    <scope>NUCLEOTIDE SEQUENCE</scope>
    <source>
        <strain evidence="11">CBS 207.26</strain>
    </source>
</reference>
<dbReference type="Pfam" id="PF21094">
    <property type="entry name" value="Nup188_SH3-like"/>
    <property type="match status" value="1"/>
</dbReference>
<evidence type="ECO:0000256" key="4">
    <source>
        <dbReference type="ARBA" id="ARBA00022927"/>
    </source>
</evidence>
<evidence type="ECO:0000256" key="1">
    <source>
        <dbReference type="ARBA" id="ARBA00004567"/>
    </source>
</evidence>
<protein>
    <submittedName>
        <fullName evidence="11">Uncharacterized protein</fullName>
    </submittedName>
</protein>
<comment type="subcellular location">
    <subcellularLocation>
        <location evidence="1">Nucleus</location>
        <location evidence="1">Nuclear pore complex</location>
    </subcellularLocation>
</comment>
<evidence type="ECO:0000313" key="11">
    <source>
        <dbReference type="EMBL" id="KAF2185728.1"/>
    </source>
</evidence>
<evidence type="ECO:0000256" key="6">
    <source>
        <dbReference type="ARBA" id="ARBA00023132"/>
    </source>
</evidence>
<organism evidence="11 12">
    <name type="scientific">Zopfia rhizophila CBS 207.26</name>
    <dbReference type="NCBI Taxonomy" id="1314779"/>
    <lineage>
        <taxon>Eukaryota</taxon>
        <taxon>Fungi</taxon>
        <taxon>Dikarya</taxon>
        <taxon>Ascomycota</taxon>
        <taxon>Pezizomycotina</taxon>
        <taxon>Dothideomycetes</taxon>
        <taxon>Dothideomycetes incertae sedis</taxon>
        <taxon>Zopfiaceae</taxon>
        <taxon>Zopfia</taxon>
    </lineage>
</organism>
<evidence type="ECO:0000259" key="9">
    <source>
        <dbReference type="Pfam" id="PF18378"/>
    </source>
</evidence>
<dbReference type="GO" id="GO:0044611">
    <property type="term" value="C:nuclear pore inner ring"/>
    <property type="evidence" value="ECO:0007669"/>
    <property type="project" value="TreeGrafter"/>
</dbReference>
<keyword evidence="4" id="KW-0653">Protein transport</keyword>
<feature type="domain" description="Nucleoporin Nup188 N-terminal subdomain III" evidence="10">
    <location>
        <begin position="747"/>
        <end position="1177"/>
    </location>
</feature>
<dbReference type="InterPro" id="IPR044840">
    <property type="entry name" value="Nup188"/>
</dbReference>
<name>A0A6A6E5E1_9PEZI</name>
<dbReference type="Proteomes" id="UP000800200">
    <property type="component" value="Unassembled WGS sequence"/>
</dbReference>
<dbReference type="OrthoDB" id="102511at2759"/>
<evidence type="ECO:0000256" key="5">
    <source>
        <dbReference type="ARBA" id="ARBA00023010"/>
    </source>
</evidence>
<dbReference type="Gene3D" id="1.25.10.70">
    <property type="match status" value="1"/>
</dbReference>
<dbReference type="GO" id="GO:0017056">
    <property type="term" value="F:structural constituent of nuclear pore"/>
    <property type="evidence" value="ECO:0007669"/>
    <property type="project" value="InterPro"/>
</dbReference>
<dbReference type="GO" id="GO:0006405">
    <property type="term" value="P:RNA export from nucleus"/>
    <property type="evidence" value="ECO:0007669"/>
    <property type="project" value="TreeGrafter"/>
</dbReference>
<evidence type="ECO:0000256" key="8">
    <source>
        <dbReference type="SAM" id="MobiDB-lite"/>
    </source>
</evidence>
<dbReference type="GO" id="GO:0006606">
    <property type="term" value="P:protein import into nucleus"/>
    <property type="evidence" value="ECO:0007669"/>
    <property type="project" value="TreeGrafter"/>
</dbReference>
<evidence type="ECO:0000256" key="2">
    <source>
        <dbReference type="ARBA" id="ARBA00022448"/>
    </source>
</evidence>
<keyword evidence="3" id="KW-0509">mRNA transport</keyword>
<keyword evidence="5" id="KW-0811">Translocation</keyword>
<gene>
    <name evidence="11" type="ORF">K469DRAFT_631610</name>
</gene>
<dbReference type="Pfam" id="PF21093">
    <property type="entry name" value="Nup188_N-subdom_III"/>
    <property type="match status" value="1"/>
</dbReference>
<dbReference type="PANTHER" id="PTHR31431:SF1">
    <property type="entry name" value="NUCLEOPORIN NUP188"/>
    <property type="match status" value="1"/>
</dbReference>
<evidence type="ECO:0000313" key="12">
    <source>
        <dbReference type="Proteomes" id="UP000800200"/>
    </source>
</evidence>